<gene>
    <name evidence="1" type="ORF">CUJ84_Chr003885</name>
</gene>
<sequence length="36" mass="4090">MVALNTLTHPKTSFYAPADPFFGRVRKCLCLTKTNF</sequence>
<dbReference type="AlphaFoldDB" id="A0A2K9Z7Q2"/>
<organism evidence="1 2">
    <name type="scientific">Rhizobium leguminosarum</name>
    <dbReference type="NCBI Taxonomy" id="384"/>
    <lineage>
        <taxon>Bacteria</taxon>
        <taxon>Pseudomonadati</taxon>
        <taxon>Pseudomonadota</taxon>
        <taxon>Alphaproteobacteria</taxon>
        <taxon>Hyphomicrobiales</taxon>
        <taxon>Rhizobiaceae</taxon>
        <taxon>Rhizobium/Agrobacterium group</taxon>
        <taxon>Rhizobium</taxon>
    </lineage>
</organism>
<evidence type="ECO:0000313" key="2">
    <source>
        <dbReference type="Proteomes" id="UP000238523"/>
    </source>
</evidence>
<protein>
    <submittedName>
        <fullName evidence="1">Uncharacterized protein</fullName>
    </submittedName>
</protein>
<name>A0A2K9Z7Q2_RHILE</name>
<proteinExistence type="predicted"/>
<accession>A0A2K9Z7Q2</accession>
<reference evidence="1 2" key="1">
    <citation type="submission" date="2017-11" db="EMBL/GenBank/DDBJ databases">
        <title>Complete genome of Rhizobium leguminosarum Norway, an ineffective micro-symbiont.</title>
        <authorList>
            <person name="Hoffrichter A."/>
            <person name="Liang J."/>
            <person name="Brachmann A."/>
            <person name="Marin M."/>
        </authorList>
    </citation>
    <scope>NUCLEOTIDE SEQUENCE [LARGE SCALE GENOMIC DNA]</scope>
    <source>
        <strain evidence="1 2">Norway</strain>
    </source>
</reference>
<dbReference type="Proteomes" id="UP000238523">
    <property type="component" value="Chromosome"/>
</dbReference>
<dbReference type="EMBL" id="CP025012">
    <property type="protein sequence ID" value="AUW44210.1"/>
    <property type="molecule type" value="Genomic_DNA"/>
</dbReference>
<evidence type="ECO:0000313" key="1">
    <source>
        <dbReference type="EMBL" id="AUW44210.1"/>
    </source>
</evidence>